<evidence type="ECO:0000313" key="2">
    <source>
        <dbReference type="Proteomes" id="UP001517247"/>
    </source>
</evidence>
<name>A0ABW9J0Q6_9SPHI</name>
<proteinExistence type="predicted"/>
<protein>
    <submittedName>
        <fullName evidence="1">Uncharacterized protein</fullName>
    </submittedName>
</protein>
<comment type="caution">
    <text evidence="1">The sequence shown here is derived from an EMBL/GenBank/DDBJ whole genome shotgun (WGS) entry which is preliminary data.</text>
</comment>
<keyword evidence="2" id="KW-1185">Reference proteome</keyword>
<gene>
    <name evidence="1" type="ORF">E6A44_000930</name>
</gene>
<organism evidence="1 2">
    <name type="scientific">Pedobacter ureilyticus</name>
    <dbReference type="NCBI Taxonomy" id="1393051"/>
    <lineage>
        <taxon>Bacteria</taxon>
        <taxon>Pseudomonadati</taxon>
        <taxon>Bacteroidota</taxon>
        <taxon>Sphingobacteriia</taxon>
        <taxon>Sphingobacteriales</taxon>
        <taxon>Sphingobacteriaceae</taxon>
        <taxon>Pedobacter</taxon>
    </lineage>
</organism>
<dbReference type="EMBL" id="SSHJ02000001">
    <property type="protein sequence ID" value="MFN0254117.1"/>
    <property type="molecule type" value="Genomic_DNA"/>
</dbReference>
<sequence length="259" mass="29842">MGLFDKIFGKSDKIKVQFIDNLNGLTIGTSEMTADQLPETFSVETTMHIQDIDWTVEQAIPENSTEFIKTKSLVLKMRKVEKMNPNDIWFTTPTISNEFPQLTEKINETEFDIQIHEDDYRQNEFLNLSALPIVEIENIAIKDIWENHSKKSDEYTLFKNCHVRNKIGSPNLKINFSELKKILKSNSVGQVIINGEVLVNGFAVKTLNTTYFGTLNNDIVTELCIAEWNENTTNEILEINKAYNLIFANWFHSNIIKND</sequence>
<dbReference type="Proteomes" id="UP001517247">
    <property type="component" value="Unassembled WGS sequence"/>
</dbReference>
<dbReference type="RefSeq" id="WP_138721300.1">
    <property type="nucleotide sequence ID" value="NZ_SSHJ02000001.1"/>
</dbReference>
<accession>A0ABW9J0Q6</accession>
<reference evidence="1 2" key="1">
    <citation type="submission" date="2024-12" db="EMBL/GenBank/DDBJ databases">
        <authorList>
            <person name="Hu S."/>
        </authorList>
    </citation>
    <scope>NUCLEOTIDE SEQUENCE [LARGE SCALE GENOMIC DNA]</scope>
    <source>
        <strain evidence="1 2">THG-T11</strain>
    </source>
</reference>
<evidence type="ECO:0000313" key="1">
    <source>
        <dbReference type="EMBL" id="MFN0254117.1"/>
    </source>
</evidence>